<evidence type="ECO:0000313" key="2">
    <source>
        <dbReference type="EMBL" id="GAA0962180.1"/>
    </source>
</evidence>
<dbReference type="SUPFAM" id="SSF52540">
    <property type="entry name" value="P-loop containing nucleoside triphosphate hydrolases"/>
    <property type="match status" value="1"/>
</dbReference>
<dbReference type="InterPro" id="IPR027417">
    <property type="entry name" value="P-loop_NTPase"/>
</dbReference>
<evidence type="ECO:0000313" key="3">
    <source>
        <dbReference type="Proteomes" id="UP001500542"/>
    </source>
</evidence>
<reference evidence="2 3" key="1">
    <citation type="journal article" date="2019" name="Int. J. Syst. Evol. Microbiol.">
        <title>The Global Catalogue of Microorganisms (GCM) 10K type strain sequencing project: providing services to taxonomists for standard genome sequencing and annotation.</title>
        <authorList>
            <consortium name="The Broad Institute Genomics Platform"/>
            <consortium name="The Broad Institute Genome Sequencing Center for Infectious Disease"/>
            <person name="Wu L."/>
            <person name="Ma J."/>
        </authorList>
    </citation>
    <scope>NUCLEOTIDE SEQUENCE [LARGE SCALE GENOMIC DNA]</scope>
    <source>
        <strain evidence="2 3">JCM 10977</strain>
    </source>
</reference>
<comment type="caution">
    <text evidence="2">The sequence shown here is derived from an EMBL/GenBank/DDBJ whole genome shotgun (WGS) entry which is preliminary data.</text>
</comment>
<dbReference type="RefSeq" id="WP_343983231.1">
    <property type="nucleotide sequence ID" value="NZ_BAAAHK010000024.1"/>
</dbReference>
<proteinExistence type="predicted"/>
<dbReference type="InterPro" id="IPR019734">
    <property type="entry name" value="TPR_rpt"/>
</dbReference>
<accession>A0ABN1RRD2</accession>
<dbReference type="Gene3D" id="1.25.40.10">
    <property type="entry name" value="Tetratricopeptide repeat domain"/>
    <property type="match status" value="1"/>
</dbReference>
<keyword evidence="3" id="KW-1185">Reference proteome</keyword>
<dbReference type="Gene3D" id="3.40.50.300">
    <property type="entry name" value="P-loop containing nucleotide triphosphate hydrolases"/>
    <property type="match status" value="1"/>
</dbReference>
<dbReference type="EMBL" id="BAAAHK010000024">
    <property type="protein sequence ID" value="GAA0962180.1"/>
    <property type="molecule type" value="Genomic_DNA"/>
</dbReference>
<organism evidence="2 3">
    <name type="scientific">Kribbella koreensis</name>
    <dbReference type="NCBI Taxonomy" id="57909"/>
    <lineage>
        <taxon>Bacteria</taxon>
        <taxon>Bacillati</taxon>
        <taxon>Actinomycetota</taxon>
        <taxon>Actinomycetes</taxon>
        <taxon>Propionibacteriales</taxon>
        <taxon>Kribbellaceae</taxon>
        <taxon>Kribbella</taxon>
    </lineage>
</organism>
<gene>
    <name evidence="2" type="ORF">GCM10009554_79570</name>
</gene>
<sequence length="797" mass="86248">MTIGRSRPAPPGPHAVPAGIRTLSELSAGLERLRSTAGVSYRELRRRVVKVRQQRAAPPVAYETVYRCLQPGRQRLDVDLVDDIATALTGDQAGGAAWRRAYEAVVDQLSDDRIVEVTADLAPARLTFVGRDQELTQLSTVDEGPTVHLIDGMPGAGKTWLTGQAARQAVDTGQPDFVAFVDLRGYDAVRAPADPSAVLGELLRLLSVPVAQFAGLGTPERSELFRARLTGRRAVLVLDDAASDEQVLPLLPGTPASTVFVTSRVHLRCTPGRRLTIGVLPAKDSVEVLRRLIGRDDGAPDVLDRLAEAAAHLPLALALVGSRARERPDWTLSDQVDRLIESARVLRIEKGVEFALDLSYQALQPPVQAMLRALSLHPSRRIDPGAAAALADLPPDQSTAYLDALLAANLLGNSSGNRVELHDLVRIYATARALDEDPALQRSEAAYRLATYYTATAAHAVELWKPGTTRLWKPAGQLSVSATGVTMAPLTTPEQALAWLDAERGTMVALALGNQRCASGPTALTLAEVLNQYFRIRGHYREAELMYARGARQAAGARRGRMMMRLAGIRGSLGLYEQAVADAREAERLGRAASDPHLQAGALANLGMIARSEHRWQDAHRAYTKALRFVDGTEDRYLRALVRLGLGELSRRQGKPGEAITWFQQAHDLAVSIEHNEQQAISIRIGIAEALADLGRDEEALEQASEVLAESRAYGLVFSEIDALAQIARLTSRSGAPDQALPLHLTALHLARTSQHHVETIAAIETDLAETRVRLASSEQPTSASGAGGRRSPRWDS</sequence>
<dbReference type="PANTHER" id="PTHR47691">
    <property type="entry name" value="REGULATOR-RELATED"/>
    <property type="match status" value="1"/>
</dbReference>
<feature type="region of interest" description="Disordered" evidence="1">
    <location>
        <begin position="775"/>
        <end position="797"/>
    </location>
</feature>
<dbReference type="SMART" id="SM00028">
    <property type="entry name" value="TPR"/>
    <property type="match status" value="5"/>
</dbReference>
<dbReference type="PRINTS" id="PR00364">
    <property type="entry name" value="DISEASERSIST"/>
</dbReference>
<name>A0ABN1RRD2_9ACTN</name>
<protein>
    <submittedName>
        <fullName evidence="2">Tetratricopeptide repeat protein</fullName>
    </submittedName>
</protein>
<dbReference type="Proteomes" id="UP001500542">
    <property type="component" value="Unassembled WGS sequence"/>
</dbReference>
<dbReference type="Pfam" id="PF13424">
    <property type="entry name" value="TPR_12"/>
    <property type="match status" value="1"/>
</dbReference>
<dbReference type="PANTHER" id="PTHR47691:SF3">
    <property type="entry name" value="HTH-TYPE TRANSCRIPTIONAL REGULATOR RV0890C-RELATED"/>
    <property type="match status" value="1"/>
</dbReference>
<dbReference type="SUPFAM" id="SSF48452">
    <property type="entry name" value="TPR-like"/>
    <property type="match status" value="1"/>
</dbReference>
<dbReference type="InterPro" id="IPR011990">
    <property type="entry name" value="TPR-like_helical_dom_sf"/>
</dbReference>
<evidence type="ECO:0000256" key="1">
    <source>
        <dbReference type="SAM" id="MobiDB-lite"/>
    </source>
</evidence>